<name>A0A0A8ZAB8_ARUDO</name>
<evidence type="ECO:0000313" key="1">
    <source>
        <dbReference type="EMBL" id="JAD34588.1"/>
    </source>
</evidence>
<organism evidence="1">
    <name type="scientific">Arundo donax</name>
    <name type="common">Giant reed</name>
    <name type="synonym">Donax arundinaceus</name>
    <dbReference type="NCBI Taxonomy" id="35708"/>
    <lineage>
        <taxon>Eukaryota</taxon>
        <taxon>Viridiplantae</taxon>
        <taxon>Streptophyta</taxon>
        <taxon>Embryophyta</taxon>
        <taxon>Tracheophyta</taxon>
        <taxon>Spermatophyta</taxon>
        <taxon>Magnoliopsida</taxon>
        <taxon>Liliopsida</taxon>
        <taxon>Poales</taxon>
        <taxon>Poaceae</taxon>
        <taxon>PACMAD clade</taxon>
        <taxon>Arundinoideae</taxon>
        <taxon>Arundineae</taxon>
        <taxon>Arundo</taxon>
    </lineage>
</organism>
<protein>
    <submittedName>
        <fullName evidence="1">Uncharacterized protein</fullName>
    </submittedName>
</protein>
<dbReference type="EMBL" id="GBRH01263307">
    <property type="protein sequence ID" value="JAD34588.1"/>
    <property type="molecule type" value="Transcribed_RNA"/>
</dbReference>
<sequence>MDGIDILFTKLANPIGWNTIRNSVLNRKVDEDYERI</sequence>
<accession>A0A0A8ZAB8</accession>
<reference evidence="1" key="2">
    <citation type="journal article" date="2015" name="Data Brief">
        <title>Shoot transcriptome of the giant reed, Arundo donax.</title>
        <authorList>
            <person name="Barrero R.A."/>
            <person name="Guerrero F.D."/>
            <person name="Moolhuijzen P."/>
            <person name="Goolsby J.A."/>
            <person name="Tidwell J."/>
            <person name="Bellgard S.E."/>
            <person name="Bellgard M.I."/>
        </authorList>
    </citation>
    <scope>NUCLEOTIDE SEQUENCE</scope>
    <source>
        <tissue evidence="1">Shoot tissue taken approximately 20 cm above the soil surface</tissue>
    </source>
</reference>
<proteinExistence type="predicted"/>
<reference evidence="1" key="1">
    <citation type="submission" date="2014-09" db="EMBL/GenBank/DDBJ databases">
        <authorList>
            <person name="Magalhaes I.L.F."/>
            <person name="Oliveira U."/>
            <person name="Santos F.R."/>
            <person name="Vidigal T.H.D.A."/>
            <person name="Brescovit A.D."/>
            <person name="Santos A.J."/>
        </authorList>
    </citation>
    <scope>NUCLEOTIDE SEQUENCE</scope>
    <source>
        <tissue evidence="1">Shoot tissue taken approximately 20 cm above the soil surface</tissue>
    </source>
</reference>
<dbReference type="AlphaFoldDB" id="A0A0A8ZAB8"/>